<evidence type="ECO:0000256" key="8">
    <source>
        <dbReference type="ARBA" id="ARBA00022989"/>
    </source>
</evidence>
<dbReference type="PANTHER" id="PTHR13205:SF15">
    <property type="entry name" value="DOLICHOL KINASE"/>
    <property type="match status" value="1"/>
</dbReference>
<evidence type="ECO:0000256" key="6">
    <source>
        <dbReference type="ARBA" id="ARBA00022777"/>
    </source>
</evidence>
<feature type="transmembrane region" description="Helical" evidence="11">
    <location>
        <begin position="156"/>
        <end position="178"/>
    </location>
</feature>
<comment type="subcellular location">
    <subcellularLocation>
        <location evidence="1">Endoplasmic reticulum membrane</location>
        <topology evidence="1">Multi-pass membrane protein</topology>
    </subcellularLocation>
</comment>
<feature type="transmembrane region" description="Helical" evidence="11">
    <location>
        <begin position="184"/>
        <end position="205"/>
    </location>
</feature>
<dbReference type="KEGG" id="mng:MNEG_12402"/>
<keyword evidence="9 11" id="KW-0472">Membrane</keyword>
<evidence type="ECO:0000256" key="10">
    <source>
        <dbReference type="SAM" id="MobiDB-lite"/>
    </source>
</evidence>
<evidence type="ECO:0000256" key="4">
    <source>
        <dbReference type="ARBA" id="ARBA00022679"/>
    </source>
</evidence>
<feature type="transmembrane region" description="Helical" evidence="11">
    <location>
        <begin position="436"/>
        <end position="458"/>
    </location>
</feature>
<dbReference type="GeneID" id="25729761"/>
<evidence type="ECO:0000256" key="2">
    <source>
        <dbReference type="ARBA" id="ARBA00010794"/>
    </source>
</evidence>
<feature type="transmembrane region" description="Helical" evidence="11">
    <location>
        <begin position="539"/>
        <end position="564"/>
    </location>
</feature>
<dbReference type="GO" id="GO:0005789">
    <property type="term" value="C:endoplasmic reticulum membrane"/>
    <property type="evidence" value="ECO:0007669"/>
    <property type="project" value="UniProtKB-SubCell"/>
</dbReference>
<dbReference type="GO" id="GO:0004168">
    <property type="term" value="F:dolichol kinase activity"/>
    <property type="evidence" value="ECO:0007669"/>
    <property type="project" value="UniProtKB-EC"/>
</dbReference>
<keyword evidence="5 11" id="KW-0812">Transmembrane</keyword>
<feature type="transmembrane region" description="Helical" evidence="11">
    <location>
        <begin position="7"/>
        <end position="25"/>
    </location>
</feature>
<evidence type="ECO:0000256" key="9">
    <source>
        <dbReference type="ARBA" id="ARBA00023136"/>
    </source>
</evidence>
<dbReference type="OrthoDB" id="377083at2759"/>
<feature type="transmembrane region" description="Helical" evidence="11">
    <location>
        <begin position="306"/>
        <end position="333"/>
    </location>
</feature>
<feature type="transmembrane region" description="Helical" evidence="11">
    <location>
        <begin position="225"/>
        <end position="244"/>
    </location>
</feature>
<dbReference type="EC" id="2.7.1.108" evidence="3"/>
<protein>
    <recommendedName>
        <fullName evidence="3">dolichol kinase</fullName>
        <ecNumber evidence="3">2.7.1.108</ecNumber>
    </recommendedName>
</protein>
<keyword evidence="6" id="KW-0418">Kinase</keyword>
<evidence type="ECO:0000256" key="7">
    <source>
        <dbReference type="ARBA" id="ARBA00022824"/>
    </source>
</evidence>
<keyword evidence="7" id="KW-0256">Endoplasmic reticulum</keyword>
<keyword evidence="8 11" id="KW-1133">Transmembrane helix</keyword>
<feature type="transmembrane region" description="Helical" evidence="11">
    <location>
        <begin position="378"/>
        <end position="404"/>
    </location>
</feature>
<evidence type="ECO:0000256" key="5">
    <source>
        <dbReference type="ARBA" id="ARBA00022692"/>
    </source>
</evidence>
<feature type="compositionally biased region" description="Low complexity" evidence="10">
    <location>
        <begin position="35"/>
        <end position="57"/>
    </location>
</feature>
<name>A0A0D2LVI6_9CHLO</name>
<evidence type="ECO:0000313" key="13">
    <source>
        <dbReference type="Proteomes" id="UP000054498"/>
    </source>
</evidence>
<evidence type="ECO:0000313" key="12">
    <source>
        <dbReference type="EMBL" id="KIY95559.1"/>
    </source>
</evidence>
<feature type="compositionally biased region" description="Low complexity" evidence="10">
    <location>
        <begin position="103"/>
        <end position="118"/>
    </location>
</feature>
<feature type="transmembrane region" description="Helical" evidence="11">
    <location>
        <begin position="339"/>
        <end position="357"/>
    </location>
</feature>
<evidence type="ECO:0000256" key="3">
    <source>
        <dbReference type="ARBA" id="ARBA00012132"/>
    </source>
</evidence>
<feature type="region of interest" description="Disordered" evidence="10">
    <location>
        <begin position="35"/>
        <end position="118"/>
    </location>
</feature>
<feature type="transmembrane region" description="Helical" evidence="11">
    <location>
        <begin position="264"/>
        <end position="285"/>
    </location>
</feature>
<evidence type="ECO:0000256" key="11">
    <source>
        <dbReference type="SAM" id="Phobius"/>
    </source>
</evidence>
<comment type="similarity">
    <text evidence="2">Belongs to the polyprenol kinase family.</text>
</comment>
<dbReference type="InterPro" id="IPR032974">
    <property type="entry name" value="Polypren_kinase"/>
</dbReference>
<sequence length="615" mass="61132">MRAGGWLPWLAGSCAASLATLWHIWVTTPPAAEAPAVDTTGSGAAAAGDAGVGSPAALATHSSARKAAAEVTSQRPSLPNANGGLIQRRAAAPQVTPGKGTCSSDSSSTPSDSGSSSSWRSGSSGLMWALCAPAGACAAALLVPPARGVQGQGARVALAVGAMGASAPAALHCLLVALPRTTSLGEGALLVQGVVFALAGAAWGLRRTGEFAAAVGEASAAWPRLAGWDSAVALAQAAGGSIPWAAVWSSEAGFLRGAAAADELLAPFVSLLVASVVAISSAVWVGTSCARHTPPGPRRLLLRGAAALLATAASCMLALLAAWTLLVFLPAAAHRVWLLAYWAAVLAVALPAMRVAATRKAAQQIILRKGYHLVAAALFLPAFFLDLPLLCASLAIAFAALVAAEVARCTGLPVVGAAVQGFMQDFVDGRDAGPLYVTHFTLLLGLALPMWLVAALPCGTPGASSRSSWWAAARSGGGGGASCAGSLPAVLAGLSGMMVIGFGDTMASVVGRAYGRVAIHDGSRKTAEGTVAGVASTLAAWWAVLAVALGGGAHAAAGALGALAPWPGAAQWRQLAAATAGACLLEACTSQLDNILIPLWYFPHCLLVAPGGAPL</sequence>
<dbReference type="RefSeq" id="XP_013894579.1">
    <property type="nucleotide sequence ID" value="XM_014039125.1"/>
</dbReference>
<feature type="compositionally biased region" description="Polar residues" evidence="10">
    <location>
        <begin position="71"/>
        <end position="80"/>
    </location>
</feature>
<dbReference type="EMBL" id="KK103447">
    <property type="protein sequence ID" value="KIY95559.1"/>
    <property type="molecule type" value="Genomic_DNA"/>
</dbReference>
<dbReference type="Proteomes" id="UP000054498">
    <property type="component" value="Unassembled WGS sequence"/>
</dbReference>
<feature type="transmembrane region" description="Helical" evidence="11">
    <location>
        <begin position="125"/>
        <end position="144"/>
    </location>
</feature>
<feature type="transmembrane region" description="Helical" evidence="11">
    <location>
        <begin position="479"/>
        <end position="502"/>
    </location>
</feature>
<dbReference type="STRING" id="145388.A0A0D2LVI6"/>
<accession>A0A0D2LVI6</accession>
<dbReference type="GO" id="GO:0043048">
    <property type="term" value="P:dolichyl monophosphate biosynthetic process"/>
    <property type="evidence" value="ECO:0007669"/>
    <property type="project" value="TreeGrafter"/>
</dbReference>
<organism evidence="12 13">
    <name type="scientific">Monoraphidium neglectum</name>
    <dbReference type="NCBI Taxonomy" id="145388"/>
    <lineage>
        <taxon>Eukaryota</taxon>
        <taxon>Viridiplantae</taxon>
        <taxon>Chlorophyta</taxon>
        <taxon>core chlorophytes</taxon>
        <taxon>Chlorophyceae</taxon>
        <taxon>CS clade</taxon>
        <taxon>Sphaeropleales</taxon>
        <taxon>Selenastraceae</taxon>
        <taxon>Monoraphidium</taxon>
    </lineage>
</organism>
<keyword evidence="13" id="KW-1185">Reference proteome</keyword>
<gene>
    <name evidence="12" type="ORF">MNEG_12402</name>
</gene>
<proteinExistence type="inferred from homology"/>
<evidence type="ECO:0000256" key="1">
    <source>
        <dbReference type="ARBA" id="ARBA00004477"/>
    </source>
</evidence>
<keyword evidence="4" id="KW-0808">Transferase</keyword>
<dbReference type="AlphaFoldDB" id="A0A0D2LVI6"/>
<dbReference type="PANTHER" id="PTHR13205">
    <property type="entry name" value="TRANSMEMBRANE PROTEIN 15-RELATED"/>
    <property type="match status" value="1"/>
</dbReference>
<reference evidence="12 13" key="1">
    <citation type="journal article" date="2013" name="BMC Genomics">
        <title>Reconstruction of the lipid metabolism for the microalga Monoraphidium neglectum from its genome sequence reveals characteristics suitable for biofuel production.</title>
        <authorList>
            <person name="Bogen C."/>
            <person name="Al-Dilaimi A."/>
            <person name="Albersmeier A."/>
            <person name="Wichmann J."/>
            <person name="Grundmann M."/>
            <person name="Rupp O."/>
            <person name="Lauersen K.J."/>
            <person name="Blifernez-Klassen O."/>
            <person name="Kalinowski J."/>
            <person name="Goesmann A."/>
            <person name="Mussgnug J.H."/>
            <person name="Kruse O."/>
        </authorList>
    </citation>
    <scope>NUCLEOTIDE SEQUENCE [LARGE SCALE GENOMIC DNA]</scope>
    <source>
        <strain evidence="12 13">SAG 48.87</strain>
    </source>
</reference>